<sequence>MNKKIILPFALSTFAALLTGCGGESAKINEDPTQGVDGVTSNTSCNTTDSECLQFVFDYPAAGINFDCSTDRYNHFATKLEGNIVTGACKLGDEATFYIQGTDARRISLGKIKLDTIAKLKTTTVPHIRVIDFAMALTEKSPSSLNANDETIRVAMAIVKILQSMGIERNDNIAGELQPTEFTEEKKDQLNILAKDIGVNELLSGEYVSILQPWLDVSKVSDAQAFNMVVQLLNLVNTGIWQAELPTYKAGGGSTSSDNNLRPDGFFGCNKTPSSKCIEASSDLLHSMGSFFLLSDRQGYTIGNGQQWKGPATTSDNIVVAPIALITKVKPAKLQIDAQSSWLNPITQQINTTTPLRLKLTENNPAEDLLINQGKLMNRNTIAGTENIYRQLIKAKDSDVIDTSHLGTWKQTIASTNYNGTVDIVKVNPSSYLSKDIFRTEKNVASQQNYIFPLYATLTFNFSTEAKLSPVSLGVVIDENGDIRSDIKADSTSTDMSGVCGTVKSINADGTITDNNDQVQYRIGTTGATLFSTNDKSISVRMLFSNPKFGLIDGASFGLNLTSGTGAKINIHNLLSGQVTGINLTNFSNNTVVWSNTYAYYTDVYNRLYDDLKTEDKNKYVAPTDAERELAKRFSGTVSIKIADQNIPACKAIKTKS</sequence>
<evidence type="ECO:0000256" key="1">
    <source>
        <dbReference type="SAM" id="SignalP"/>
    </source>
</evidence>
<evidence type="ECO:0000313" key="2">
    <source>
        <dbReference type="EMBL" id="KXZ71019.1"/>
    </source>
</evidence>
<dbReference type="EMBL" id="JRHX01000042">
    <property type="protein sequence ID" value="KXZ71019.1"/>
    <property type="molecule type" value="Genomic_DNA"/>
</dbReference>
<keyword evidence="1" id="KW-0732">Signal</keyword>
<dbReference type="AlphaFoldDB" id="A0A150HVD8"/>
<feature type="chain" id="PRO_5007563013" description="Protein FilF" evidence="1">
    <location>
        <begin position="27"/>
        <end position="657"/>
    </location>
</feature>
<dbReference type="Proteomes" id="UP000075544">
    <property type="component" value="Unassembled WGS sequence"/>
</dbReference>
<evidence type="ECO:0000313" key="3">
    <source>
        <dbReference type="Proteomes" id="UP000075544"/>
    </source>
</evidence>
<reference evidence="2 3" key="1">
    <citation type="journal article" date="2016" name="Sci. Rep.">
        <title>Genomic and phenotypic characterization of the species Acinetobacter venetianus.</title>
        <authorList>
            <person name="Fondi M."/>
            <person name="Maida I."/>
            <person name="Perrin E."/>
            <person name="Orlandini V."/>
            <person name="La Torre L."/>
            <person name="Bosi E."/>
            <person name="Negroni A."/>
            <person name="Zanaroli G."/>
            <person name="Fava F."/>
            <person name="Decorosi F."/>
            <person name="Giovannetti L."/>
            <person name="Viti C."/>
            <person name="Vaneechoutte M."/>
            <person name="Dijkshoorn L."/>
            <person name="Fani R."/>
        </authorList>
    </citation>
    <scope>NUCLEOTIDE SEQUENCE [LARGE SCALE GENOMIC DNA]</scope>
    <source>
        <strain evidence="2 3">LUH13518</strain>
    </source>
</reference>
<name>A0A150HVD8_9GAMM</name>
<comment type="caution">
    <text evidence="2">The sequence shown here is derived from an EMBL/GenBank/DDBJ whole genome shotgun (WGS) entry which is preliminary data.</text>
</comment>
<gene>
    <name evidence="2" type="ORF">AVENLUH13518_01464</name>
</gene>
<feature type="signal peptide" evidence="1">
    <location>
        <begin position="1"/>
        <end position="26"/>
    </location>
</feature>
<accession>A0A150HVD8</accession>
<dbReference type="PATRIC" id="fig|52133.19.peg.1490"/>
<proteinExistence type="predicted"/>
<dbReference type="RefSeq" id="WP_061524541.1">
    <property type="nucleotide sequence ID" value="NZ_JRHX01000042.1"/>
</dbReference>
<dbReference type="PROSITE" id="PS51257">
    <property type="entry name" value="PROKAR_LIPOPROTEIN"/>
    <property type="match status" value="1"/>
</dbReference>
<evidence type="ECO:0008006" key="4">
    <source>
        <dbReference type="Google" id="ProtNLM"/>
    </source>
</evidence>
<organism evidence="2 3">
    <name type="scientific">Acinetobacter venetianus</name>
    <dbReference type="NCBI Taxonomy" id="52133"/>
    <lineage>
        <taxon>Bacteria</taxon>
        <taxon>Pseudomonadati</taxon>
        <taxon>Pseudomonadota</taxon>
        <taxon>Gammaproteobacteria</taxon>
        <taxon>Moraxellales</taxon>
        <taxon>Moraxellaceae</taxon>
        <taxon>Acinetobacter</taxon>
    </lineage>
</organism>
<protein>
    <recommendedName>
        <fullName evidence="4">Protein FilF</fullName>
    </recommendedName>
</protein>